<dbReference type="InterPro" id="IPR025997">
    <property type="entry name" value="SBP_2_dom"/>
</dbReference>
<gene>
    <name evidence="5" type="ORF">H8B04_10665</name>
</gene>
<name>A0ABR7YFG7_9SPHI</name>
<dbReference type="PANTHER" id="PTHR30146">
    <property type="entry name" value="LACI-RELATED TRANSCRIPTIONAL REPRESSOR"/>
    <property type="match status" value="1"/>
</dbReference>
<dbReference type="InterPro" id="IPR010982">
    <property type="entry name" value="Lambda_DNA-bd_dom_sf"/>
</dbReference>
<dbReference type="Gene3D" id="1.10.260.40">
    <property type="entry name" value="lambda repressor-like DNA-binding domains"/>
    <property type="match status" value="1"/>
</dbReference>
<evidence type="ECO:0000256" key="2">
    <source>
        <dbReference type="ARBA" id="ARBA00023125"/>
    </source>
</evidence>
<keyword evidence="2 5" id="KW-0238">DNA-binding</keyword>
<dbReference type="SUPFAM" id="SSF53822">
    <property type="entry name" value="Periplasmic binding protein-like I"/>
    <property type="match status" value="1"/>
</dbReference>
<dbReference type="RefSeq" id="WP_165292441.1">
    <property type="nucleotide sequence ID" value="NZ_JACOIJ010000019.1"/>
</dbReference>
<dbReference type="PANTHER" id="PTHR30146:SF154">
    <property type="entry name" value="TRANSCRIPTION REGULATOR, MEMBER OF GALR FAMILY"/>
    <property type="match status" value="1"/>
</dbReference>
<keyword evidence="1" id="KW-0805">Transcription regulation</keyword>
<dbReference type="GO" id="GO:0003677">
    <property type="term" value="F:DNA binding"/>
    <property type="evidence" value="ECO:0007669"/>
    <property type="project" value="UniProtKB-KW"/>
</dbReference>
<proteinExistence type="predicted"/>
<dbReference type="Gene3D" id="3.40.50.2300">
    <property type="match status" value="2"/>
</dbReference>
<reference evidence="5 6" key="1">
    <citation type="submission" date="2020-08" db="EMBL/GenBank/DDBJ databases">
        <title>Sphingobacterium sp. DN04309 isolated from aquaculture water.</title>
        <authorList>
            <person name="Zhang M."/>
        </authorList>
    </citation>
    <scope>NUCLEOTIDE SEQUENCE [LARGE SCALE GENOMIC DNA]</scope>
    <source>
        <strain evidence="5 6">DN04309</strain>
    </source>
</reference>
<dbReference type="EMBL" id="JACOIJ010000019">
    <property type="protein sequence ID" value="MBD1430021.1"/>
    <property type="molecule type" value="Genomic_DNA"/>
</dbReference>
<dbReference type="InterPro" id="IPR028082">
    <property type="entry name" value="Peripla_BP_I"/>
</dbReference>
<protein>
    <submittedName>
        <fullName evidence="5">LacI family DNA-binding transcriptional regulator</fullName>
    </submittedName>
</protein>
<evidence type="ECO:0000313" key="6">
    <source>
        <dbReference type="Proteomes" id="UP000651271"/>
    </source>
</evidence>
<organism evidence="5 6">
    <name type="scientific">Sphingobacterium litopenaei</name>
    <dbReference type="NCBI Taxonomy" id="2763500"/>
    <lineage>
        <taxon>Bacteria</taxon>
        <taxon>Pseudomonadati</taxon>
        <taxon>Bacteroidota</taxon>
        <taxon>Sphingobacteriia</taxon>
        <taxon>Sphingobacteriales</taxon>
        <taxon>Sphingobacteriaceae</taxon>
        <taxon>Sphingobacterium</taxon>
    </lineage>
</organism>
<evidence type="ECO:0000256" key="3">
    <source>
        <dbReference type="ARBA" id="ARBA00023163"/>
    </source>
</evidence>
<dbReference type="SUPFAM" id="SSF47413">
    <property type="entry name" value="lambda repressor-like DNA-binding domains"/>
    <property type="match status" value="1"/>
</dbReference>
<feature type="domain" description="HTH lacI-type" evidence="4">
    <location>
        <begin position="1"/>
        <end position="58"/>
    </location>
</feature>
<keyword evidence="6" id="KW-1185">Reference proteome</keyword>
<comment type="caution">
    <text evidence="5">The sequence shown here is derived from an EMBL/GenBank/DDBJ whole genome shotgun (WGS) entry which is preliminary data.</text>
</comment>
<accession>A0ABR7YFG7</accession>
<evidence type="ECO:0000256" key="1">
    <source>
        <dbReference type="ARBA" id="ARBA00023015"/>
    </source>
</evidence>
<dbReference type="PROSITE" id="PS50932">
    <property type="entry name" value="HTH_LACI_2"/>
    <property type="match status" value="1"/>
</dbReference>
<evidence type="ECO:0000313" key="5">
    <source>
        <dbReference type="EMBL" id="MBD1430021.1"/>
    </source>
</evidence>
<dbReference type="Pfam" id="PF13407">
    <property type="entry name" value="Peripla_BP_4"/>
    <property type="match status" value="1"/>
</dbReference>
<dbReference type="Pfam" id="PF00356">
    <property type="entry name" value="LacI"/>
    <property type="match status" value="1"/>
</dbReference>
<dbReference type="SMART" id="SM00354">
    <property type="entry name" value="HTH_LACI"/>
    <property type="match status" value="1"/>
</dbReference>
<dbReference type="CDD" id="cd01392">
    <property type="entry name" value="HTH_LacI"/>
    <property type="match status" value="1"/>
</dbReference>
<dbReference type="Proteomes" id="UP000651271">
    <property type="component" value="Unassembled WGS sequence"/>
</dbReference>
<keyword evidence="3" id="KW-0804">Transcription</keyword>
<evidence type="ECO:0000259" key="4">
    <source>
        <dbReference type="PROSITE" id="PS50932"/>
    </source>
</evidence>
<sequence>MSISKIAKALNVSKSSVSLVINGKAKQSRISEEMEKKILDYVKEIGFKPNSIAQSLATGKTNTIGLIVENIGDSFFGPIALKIESSLREKGYHVLYSSTNGVDKLGEGIINSMMERRIAALIIAPTMDMNKAIKKLIHSQIPLVIFDRRAQEISTAYVGTNNYEASAVAVKHLFAQGYKNIGMITSDSSQSQMLERKQAYINEVNQQNLKPLLLEIPYRLNVPEREELIGQFINENDLDAIYFSTNYLCISGYKVLSRYDIVHQFGIVSFDDHEVFELVKPTVTCVRQPIIEIAERIVESVLKQINGESDWLRDDIIPSVLVVRNSTQGPNK</sequence>
<dbReference type="InterPro" id="IPR000843">
    <property type="entry name" value="HTH_LacI"/>
</dbReference>